<accession>A0A0E9V0U0</accession>
<proteinExistence type="predicted"/>
<sequence length="44" mass="5172">MSLLYVIYCCLFPPCNLHLVEVTFLSPYHRQVVNKNWEADCSPQ</sequence>
<reference evidence="1" key="2">
    <citation type="journal article" date="2015" name="Fish Shellfish Immunol.">
        <title>Early steps in the European eel (Anguilla anguilla)-Vibrio vulnificus interaction in the gills: Role of the RtxA13 toxin.</title>
        <authorList>
            <person name="Callol A."/>
            <person name="Pajuelo D."/>
            <person name="Ebbesson L."/>
            <person name="Teles M."/>
            <person name="MacKenzie S."/>
            <person name="Amaro C."/>
        </authorList>
    </citation>
    <scope>NUCLEOTIDE SEQUENCE</scope>
</reference>
<dbReference type="AlphaFoldDB" id="A0A0E9V0U0"/>
<protein>
    <submittedName>
        <fullName evidence="1">Uncharacterized protein</fullName>
    </submittedName>
</protein>
<dbReference type="EMBL" id="GBXM01037729">
    <property type="protein sequence ID" value="JAH70848.1"/>
    <property type="molecule type" value="Transcribed_RNA"/>
</dbReference>
<organism evidence="1">
    <name type="scientific">Anguilla anguilla</name>
    <name type="common">European freshwater eel</name>
    <name type="synonym">Muraena anguilla</name>
    <dbReference type="NCBI Taxonomy" id="7936"/>
    <lineage>
        <taxon>Eukaryota</taxon>
        <taxon>Metazoa</taxon>
        <taxon>Chordata</taxon>
        <taxon>Craniata</taxon>
        <taxon>Vertebrata</taxon>
        <taxon>Euteleostomi</taxon>
        <taxon>Actinopterygii</taxon>
        <taxon>Neopterygii</taxon>
        <taxon>Teleostei</taxon>
        <taxon>Anguilliformes</taxon>
        <taxon>Anguillidae</taxon>
        <taxon>Anguilla</taxon>
    </lineage>
</organism>
<name>A0A0E9V0U0_ANGAN</name>
<reference evidence="1" key="1">
    <citation type="submission" date="2014-11" db="EMBL/GenBank/DDBJ databases">
        <authorList>
            <person name="Amaro Gonzalez C."/>
        </authorList>
    </citation>
    <scope>NUCLEOTIDE SEQUENCE</scope>
</reference>
<evidence type="ECO:0000313" key="1">
    <source>
        <dbReference type="EMBL" id="JAH70848.1"/>
    </source>
</evidence>